<dbReference type="AlphaFoldDB" id="A0A409Y1L2"/>
<sequence length="153" mass="17344">HYGAFDGLLSLIIVSAPGKLDCQWIYGLSSVFSVRRGLSLYYRSSTPIAVYEYSKHDWTQNPSNTKLAILITWHANFFPDQYGLLTGTVTLGHSVAHVLHQSFIQHERSSEIIWDVRSNAHMPASFCSSDRKRRRITVRVDVILQSLGYVQSS</sequence>
<dbReference type="Proteomes" id="UP000284706">
    <property type="component" value="Unassembled WGS sequence"/>
</dbReference>
<keyword evidence="2" id="KW-1185">Reference proteome</keyword>
<protein>
    <submittedName>
        <fullName evidence="1">Uncharacterized protein</fullName>
    </submittedName>
</protein>
<dbReference type="EMBL" id="NHYE01001318">
    <property type="protein sequence ID" value="PPQ96878.1"/>
    <property type="molecule type" value="Genomic_DNA"/>
</dbReference>
<accession>A0A409Y1L2</accession>
<comment type="caution">
    <text evidence="1">The sequence shown here is derived from an EMBL/GenBank/DDBJ whole genome shotgun (WGS) entry which is preliminary data.</text>
</comment>
<evidence type="ECO:0000313" key="1">
    <source>
        <dbReference type="EMBL" id="PPQ96878.1"/>
    </source>
</evidence>
<evidence type="ECO:0000313" key="2">
    <source>
        <dbReference type="Proteomes" id="UP000284706"/>
    </source>
</evidence>
<name>A0A409Y1L2_9AGAR</name>
<gene>
    <name evidence="1" type="ORF">CVT26_006065</name>
</gene>
<feature type="non-terminal residue" evidence="1">
    <location>
        <position position="1"/>
    </location>
</feature>
<dbReference type="InParanoid" id="A0A409Y1L2"/>
<reference evidence="1 2" key="1">
    <citation type="journal article" date="2018" name="Evol. Lett.">
        <title>Horizontal gene cluster transfer increased hallucinogenic mushroom diversity.</title>
        <authorList>
            <person name="Reynolds H.T."/>
            <person name="Vijayakumar V."/>
            <person name="Gluck-Thaler E."/>
            <person name="Korotkin H.B."/>
            <person name="Matheny P.B."/>
            <person name="Slot J.C."/>
        </authorList>
    </citation>
    <scope>NUCLEOTIDE SEQUENCE [LARGE SCALE GENOMIC DNA]</scope>
    <source>
        <strain evidence="1 2">SRW20</strain>
    </source>
</reference>
<organism evidence="1 2">
    <name type="scientific">Gymnopilus dilepis</name>
    <dbReference type="NCBI Taxonomy" id="231916"/>
    <lineage>
        <taxon>Eukaryota</taxon>
        <taxon>Fungi</taxon>
        <taxon>Dikarya</taxon>
        <taxon>Basidiomycota</taxon>
        <taxon>Agaricomycotina</taxon>
        <taxon>Agaricomycetes</taxon>
        <taxon>Agaricomycetidae</taxon>
        <taxon>Agaricales</taxon>
        <taxon>Agaricineae</taxon>
        <taxon>Hymenogastraceae</taxon>
        <taxon>Gymnopilus</taxon>
    </lineage>
</organism>
<proteinExistence type="predicted"/>